<proteinExistence type="predicted"/>
<feature type="transmembrane region" description="Helical" evidence="1">
    <location>
        <begin position="20"/>
        <end position="42"/>
    </location>
</feature>
<evidence type="ECO:0000256" key="1">
    <source>
        <dbReference type="SAM" id="Phobius"/>
    </source>
</evidence>
<evidence type="ECO:0000313" key="3">
    <source>
        <dbReference type="Proteomes" id="UP000597762"/>
    </source>
</evidence>
<evidence type="ECO:0000313" key="2">
    <source>
        <dbReference type="EMBL" id="CAE1246886.1"/>
    </source>
</evidence>
<sequence>MEKLYTSPPSIFLLSISPSFLFLLLPLCQLILLFIFLFLYSLPRRLSFAHPPFFSFFLSLYHYFRLILFCRPHISFCLFSFSLFRSIFHLLQYFHFFRSTCFSPSSVFFSSFSSFYRPLPLSYCSFSFFHTLSSFFLSLFLCFFLSFFFLSFFFRFDFVLSTTYFFLSFFLFSPSLIIHSTILLPQHYFFFLSPFPFSSSSFYLPYRSSFCRLLPLTSSSSFSFFHTLSFTLFFLSFFLSFCSLRFRFVGILFRSRFFYLLPLFP</sequence>
<dbReference type="EMBL" id="CAHIKZ030000960">
    <property type="protein sequence ID" value="CAE1246886.1"/>
    <property type="molecule type" value="Genomic_DNA"/>
</dbReference>
<comment type="caution">
    <text evidence="2">The sequence shown here is derived from an EMBL/GenBank/DDBJ whole genome shotgun (WGS) entry which is preliminary data.</text>
</comment>
<accession>A0A812BZ09</accession>
<organism evidence="2 3">
    <name type="scientific">Acanthosepion pharaonis</name>
    <name type="common">Pharaoh cuttlefish</name>
    <name type="synonym">Sepia pharaonis</name>
    <dbReference type="NCBI Taxonomy" id="158019"/>
    <lineage>
        <taxon>Eukaryota</taxon>
        <taxon>Metazoa</taxon>
        <taxon>Spiralia</taxon>
        <taxon>Lophotrochozoa</taxon>
        <taxon>Mollusca</taxon>
        <taxon>Cephalopoda</taxon>
        <taxon>Coleoidea</taxon>
        <taxon>Decapodiformes</taxon>
        <taxon>Sepiida</taxon>
        <taxon>Sepiina</taxon>
        <taxon>Sepiidae</taxon>
        <taxon>Acanthosepion</taxon>
    </lineage>
</organism>
<keyword evidence="3" id="KW-1185">Reference proteome</keyword>
<keyword evidence="1" id="KW-1133">Transmembrane helix</keyword>
<reference evidence="2" key="1">
    <citation type="submission" date="2021-01" db="EMBL/GenBank/DDBJ databases">
        <authorList>
            <person name="Li R."/>
            <person name="Bekaert M."/>
        </authorList>
    </citation>
    <scope>NUCLEOTIDE SEQUENCE</scope>
    <source>
        <strain evidence="2">Farmed</strain>
    </source>
</reference>
<gene>
    <name evidence="2" type="ORF">SPHA_25394</name>
</gene>
<name>A0A812BZ09_ACAPH</name>
<feature type="transmembrane region" description="Helical" evidence="1">
    <location>
        <begin position="158"/>
        <end position="178"/>
    </location>
</feature>
<keyword evidence="1" id="KW-0812">Transmembrane</keyword>
<keyword evidence="1" id="KW-0472">Membrane</keyword>
<feature type="transmembrane region" description="Helical" evidence="1">
    <location>
        <begin position="224"/>
        <end position="246"/>
    </location>
</feature>
<dbReference type="Proteomes" id="UP000597762">
    <property type="component" value="Unassembled WGS sequence"/>
</dbReference>
<protein>
    <submittedName>
        <fullName evidence="2">Uncharacterized protein</fullName>
    </submittedName>
</protein>
<dbReference type="AlphaFoldDB" id="A0A812BZ09"/>
<feature type="transmembrane region" description="Helical" evidence="1">
    <location>
        <begin position="128"/>
        <end position="152"/>
    </location>
</feature>